<evidence type="ECO:0000313" key="2">
    <source>
        <dbReference type="Proteomes" id="UP001064048"/>
    </source>
</evidence>
<accession>A0ACC0KH29</accession>
<protein>
    <submittedName>
        <fullName evidence="1">Uncharacterized protein</fullName>
    </submittedName>
</protein>
<comment type="caution">
    <text evidence="1">The sequence shown here is derived from an EMBL/GenBank/DDBJ whole genome shotgun (WGS) entry which is preliminary data.</text>
</comment>
<keyword evidence="2" id="KW-1185">Reference proteome</keyword>
<gene>
    <name evidence="1" type="ORF">MSG28_003929</name>
</gene>
<evidence type="ECO:0000313" key="1">
    <source>
        <dbReference type="EMBL" id="KAI8435669.1"/>
    </source>
</evidence>
<dbReference type="EMBL" id="CM046106">
    <property type="protein sequence ID" value="KAI8435669.1"/>
    <property type="molecule type" value="Genomic_DNA"/>
</dbReference>
<name>A0ACC0KH29_CHOFU</name>
<proteinExistence type="predicted"/>
<reference evidence="1 2" key="1">
    <citation type="journal article" date="2022" name="Genome Biol. Evol.">
        <title>The Spruce Budworm Genome: Reconstructing the Evolutionary History of Antifreeze Proteins.</title>
        <authorList>
            <person name="Beliveau C."/>
            <person name="Gagne P."/>
            <person name="Picq S."/>
            <person name="Vernygora O."/>
            <person name="Keeling C.I."/>
            <person name="Pinkney K."/>
            <person name="Doucet D."/>
            <person name="Wen F."/>
            <person name="Johnston J.S."/>
            <person name="Maaroufi H."/>
            <person name="Boyle B."/>
            <person name="Laroche J."/>
            <person name="Dewar K."/>
            <person name="Juretic N."/>
            <person name="Blackburn G."/>
            <person name="Nisole A."/>
            <person name="Brunet B."/>
            <person name="Brandao M."/>
            <person name="Lumley L."/>
            <person name="Duan J."/>
            <person name="Quan G."/>
            <person name="Lucarotti C.J."/>
            <person name="Roe A.D."/>
            <person name="Sperling F.A.H."/>
            <person name="Levesque R.C."/>
            <person name="Cusson M."/>
        </authorList>
    </citation>
    <scope>NUCLEOTIDE SEQUENCE [LARGE SCALE GENOMIC DNA]</scope>
    <source>
        <strain evidence="1">Glfc:IPQL:Cfum</strain>
    </source>
</reference>
<sequence>MLAAALRATLVDAGARSGPTPADAGKIRRTTRAMRAIAYEFTTRGASVAADERNQRRARLDFGTKLGMNSPF</sequence>
<organism evidence="1 2">
    <name type="scientific">Choristoneura fumiferana</name>
    <name type="common">Spruce budworm moth</name>
    <name type="synonym">Archips fumiferana</name>
    <dbReference type="NCBI Taxonomy" id="7141"/>
    <lineage>
        <taxon>Eukaryota</taxon>
        <taxon>Metazoa</taxon>
        <taxon>Ecdysozoa</taxon>
        <taxon>Arthropoda</taxon>
        <taxon>Hexapoda</taxon>
        <taxon>Insecta</taxon>
        <taxon>Pterygota</taxon>
        <taxon>Neoptera</taxon>
        <taxon>Endopterygota</taxon>
        <taxon>Lepidoptera</taxon>
        <taxon>Glossata</taxon>
        <taxon>Ditrysia</taxon>
        <taxon>Tortricoidea</taxon>
        <taxon>Tortricidae</taxon>
        <taxon>Tortricinae</taxon>
        <taxon>Choristoneura</taxon>
    </lineage>
</organism>
<dbReference type="Proteomes" id="UP001064048">
    <property type="component" value="Chromosome 6"/>
</dbReference>